<evidence type="ECO:0000256" key="1">
    <source>
        <dbReference type="SAM" id="Phobius"/>
    </source>
</evidence>
<accession>A0A0H3G5P3</accession>
<dbReference type="EMBL" id="CP002850">
    <property type="protein sequence ID" value="AEH62460.1"/>
    <property type="molecule type" value="Genomic_DNA"/>
</dbReference>
<organism evidence="2 3">
    <name type="scientific">Zymomonas mobilis subsp. mobilis (strain ATCC 10988 / DSM 424 / LMG 404 / NCIMB 8938 / NRRL B-806 / ZM1)</name>
    <dbReference type="NCBI Taxonomy" id="555217"/>
    <lineage>
        <taxon>Bacteria</taxon>
        <taxon>Pseudomonadati</taxon>
        <taxon>Pseudomonadota</taxon>
        <taxon>Alphaproteobacteria</taxon>
        <taxon>Sphingomonadales</taxon>
        <taxon>Zymomonadaceae</taxon>
        <taxon>Zymomonas</taxon>
    </lineage>
</organism>
<sequence>MTDKTQNQFRLTKKHFWLFAIILFVAILLILWSQRMIFGRWLITREVNQLHIKARYRLTRLDPTLQQLDRLVIGDPEHPDLTADHVVIHLKPLWHGFAISSVQFDKLRIYGRLDEKGFDFGNLDSLKSYMATSGNASGLPALDVDLKDARLKLKTEYGVIGMAADGSGNLANGFQGNLAVSIPHFASDTCQVENGHFFLKTSVSHGRPYFQGPASAEAIRCQNGEMKLEKLKGSVDASLNKALDSWQGEASISTPEIASSGNAPWQLSGVNGKVTAKGDFQTAKGQMDFSGKEQIDFISGGNWHVASSFDLPFSYFSEPKKGDPLSANMRFSLANARLKTDFSSLTVPDDTPISSLVQQLRQNLTTLAGNISADTEIAVDNKQGHLTATLRKAVLTGVSGQKIQFSGLAQWQEKQQKTWHFGGDFSLKGDGFPNVEIHLAQLGDYGVKGEAKIEPYRNNTASIALAPVSFLYEKQHFLLKTQADISGPIGADGQVKSLIFPVDIEGEKDKIAINRSCFNLRAEKLVMSGVTAQKIVLPLCPIEKSFLRVDNGHLTEGGARLDNPTIAGVINNQPFNLHVKTSSFFLARHYAELSGLQFNQKGDDGDPDTQLSIDHLTANLDGMDGEGDLTGMSGRFSLAPFLFSNGAAHWEWQNKGGEKATDNTDIVLHGAVDIADADQASPRFLPVRSQDLLMQINKDRVHITAGIDRPLDIRTIHLLDTRIEHHFGDSRGHVLFHVNNVSFNKSLQPEQITPLTLGIFADVKGSLSGQGRIDWKRKNVVSTGQFVTNGLDFAAAFGTVSGFKGKVAFSDLLNLKTPPNQLATVDEINAGLAIKSGQIRYQLLPNRVVVVEKGDWPFFDGHLTLDGSVLDFGHTGSHKVVFHVSDMDSAPLVENLQLKNIFVSGRFDGILPIEFSANSGKIEGGRLASRKPGGVVSYVGPVSNAHQGMLGKVAFDVLKGVRYQRLDVLLNGSLDGDFVSSIQFGGVREVETKADRSYLAREIEKVPFHFNVQVKAPFRGLLNAMRSYNNPRSVLNQSELATEGAF</sequence>
<dbReference type="eggNOG" id="COG2911">
    <property type="taxonomic scope" value="Bacteria"/>
</dbReference>
<dbReference type="AlphaFoldDB" id="A0A0H3G5P3"/>
<dbReference type="OrthoDB" id="7597031at2"/>
<reference evidence="2 3" key="1">
    <citation type="journal article" date="2011" name="J. Bacteriol.">
        <title>Genome sequence of the ethanol-producing Zymomonas mobilis subsp. mobilis lectotype strain ATCC 10988.</title>
        <authorList>
            <person name="Pappas K.M."/>
            <person name="Kouvelis V.N."/>
            <person name="Saunders E."/>
            <person name="Brettin T.S."/>
            <person name="Bruce D."/>
            <person name="Detter C."/>
            <person name="Balakireva M."/>
            <person name="Han C.S."/>
            <person name="Savvakis G."/>
            <person name="Kyrpides N.C."/>
            <person name="Typas M.A."/>
        </authorList>
    </citation>
    <scope>NUCLEOTIDE SEQUENCE [LARGE SCALE GENOMIC DNA]</scope>
    <source>
        <strain evidence="3">ATCC 10988 / DSM 424 / CCUG 17860 / LMG 404 / NCIMB 8938 / NRRL B-806 / ZM1</strain>
    </source>
</reference>
<gene>
    <name evidence="2" type="ordered locus">Zmob_0616</name>
</gene>
<dbReference type="InterPro" id="IPR021730">
    <property type="entry name" value="YdbH"/>
</dbReference>
<keyword evidence="1" id="KW-0472">Membrane</keyword>
<evidence type="ECO:0000313" key="2">
    <source>
        <dbReference type="EMBL" id="AEH62460.1"/>
    </source>
</evidence>
<dbReference type="Pfam" id="PF11739">
    <property type="entry name" value="YdbH-like"/>
    <property type="match status" value="1"/>
</dbReference>
<proteinExistence type="predicted"/>
<feature type="transmembrane region" description="Helical" evidence="1">
    <location>
        <begin position="16"/>
        <end position="33"/>
    </location>
</feature>
<protein>
    <submittedName>
        <fullName evidence="2">Uncharacterized protein</fullName>
    </submittedName>
</protein>
<name>A0A0H3G5P3_ZYMMA</name>
<keyword evidence="1" id="KW-1133">Transmembrane helix</keyword>
<keyword evidence="1" id="KW-0812">Transmembrane</keyword>
<dbReference type="KEGG" id="zmm:Zmob_0616"/>
<evidence type="ECO:0000313" key="3">
    <source>
        <dbReference type="Proteomes" id="UP000001494"/>
    </source>
</evidence>
<dbReference type="Proteomes" id="UP000001494">
    <property type="component" value="Chromosome"/>
</dbReference>
<dbReference type="HOGENOM" id="CLU_290677_0_0_5"/>
<dbReference type="RefSeq" id="WP_014500618.1">
    <property type="nucleotide sequence ID" value="NC_017262.1"/>
</dbReference>